<dbReference type="OrthoDB" id="8056885at2759"/>
<dbReference type="OMA" id="QAYAMPY"/>
<accession>A0A0L0BRF6</accession>
<feature type="non-terminal residue" evidence="2">
    <location>
        <position position="1"/>
    </location>
</feature>
<evidence type="ECO:0000313" key="3">
    <source>
        <dbReference type="Proteomes" id="UP000037069"/>
    </source>
</evidence>
<sequence length="643" mass="71771">VYYDKNQVTPGEGAGNAKSNTNPQTANAYRAQYSQVAHQQQQQQQNKNHIRVAAKNVGIQQQQQQQLQQHNQQQNILYAVPQNPTYHYERNPQQQPLQQQQIQLQTPVSLPAQQRGQQQKQIQYVLAIPLSYLRQMQQQLIHQQQQEQPSHLQVYKGQQQPQQQQIQAIPVYSIAGPLARDHNGAYRPFHRFAPTAVNDVSTGAQHQTASALPNTQPIAPASPAPPGYITQYIQIPASTLLAAIQSAQVHQTQQQQQQRPVHLPQNVYQQQQQQLQLQPPIHQQNVQTQAPQLIFYQPQQQQQLKQPSHALTSPPVYGYNVNQLQQPTQQHQTFEQLTEQQQQQQQNVGKQQTHRVRGVRPTANLIPSQYDTNAAAYEHEEKAQLVALQAPAHQNLNTHSHTNAHSQQYIAQAPLAQQQQQQQTAPTHQVEQAPEAFDHVVHYNPQYVQHYQEQAQQQRQPQHQPHRLHIQPQHAPLVEHLNNLPFSQGIHGPTPLPFLRLHPAAGVTPFFPPAIAQPFVSSGFQPPFTPIGMPSKVTSFTNVLLQPFVGHSSSFHTPEIGAAVAGSADSLPFIHQNGGIRYGTHLYHPPTSATSLLAGNKQHNSAATHPAPRVLSTTGEGKVSASSAKATVGAGSPTVVKYP</sequence>
<dbReference type="AlphaFoldDB" id="A0A0L0BRF6"/>
<gene>
    <name evidence="2" type="ORF">FF38_05299</name>
</gene>
<evidence type="ECO:0000256" key="1">
    <source>
        <dbReference type="SAM" id="MobiDB-lite"/>
    </source>
</evidence>
<protein>
    <submittedName>
        <fullName evidence="2">Uncharacterized protein</fullName>
    </submittedName>
</protein>
<feature type="region of interest" description="Disordered" evidence="1">
    <location>
        <begin position="593"/>
        <end position="643"/>
    </location>
</feature>
<name>A0A0L0BRF6_LUCCU</name>
<feature type="compositionally biased region" description="Polar residues" evidence="1">
    <location>
        <begin position="615"/>
        <end position="629"/>
    </location>
</feature>
<proteinExistence type="predicted"/>
<keyword evidence="3" id="KW-1185">Reference proteome</keyword>
<evidence type="ECO:0000313" key="2">
    <source>
        <dbReference type="EMBL" id="KNC22660.1"/>
    </source>
</evidence>
<dbReference type="EMBL" id="JRES01001467">
    <property type="protein sequence ID" value="KNC22660.1"/>
    <property type="molecule type" value="Genomic_DNA"/>
</dbReference>
<feature type="region of interest" description="Disordered" evidence="1">
    <location>
        <begin position="1"/>
        <end position="23"/>
    </location>
</feature>
<dbReference type="Proteomes" id="UP000037069">
    <property type="component" value="Unassembled WGS sequence"/>
</dbReference>
<feature type="compositionally biased region" description="Polar residues" evidence="1">
    <location>
        <begin position="201"/>
        <end position="217"/>
    </location>
</feature>
<organism evidence="2 3">
    <name type="scientific">Lucilia cuprina</name>
    <name type="common">Green bottle fly</name>
    <name type="synonym">Australian sheep blowfly</name>
    <dbReference type="NCBI Taxonomy" id="7375"/>
    <lineage>
        <taxon>Eukaryota</taxon>
        <taxon>Metazoa</taxon>
        <taxon>Ecdysozoa</taxon>
        <taxon>Arthropoda</taxon>
        <taxon>Hexapoda</taxon>
        <taxon>Insecta</taxon>
        <taxon>Pterygota</taxon>
        <taxon>Neoptera</taxon>
        <taxon>Endopterygota</taxon>
        <taxon>Diptera</taxon>
        <taxon>Brachycera</taxon>
        <taxon>Muscomorpha</taxon>
        <taxon>Oestroidea</taxon>
        <taxon>Calliphoridae</taxon>
        <taxon>Luciliinae</taxon>
        <taxon>Lucilia</taxon>
    </lineage>
</organism>
<feature type="region of interest" description="Disordered" evidence="1">
    <location>
        <begin position="201"/>
        <end position="223"/>
    </location>
</feature>
<comment type="caution">
    <text evidence="2">The sequence shown here is derived from an EMBL/GenBank/DDBJ whole genome shotgun (WGS) entry which is preliminary data.</text>
</comment>
<feature type="compositionally biased region" description="Polar residues" evidence="1">
    <location>
        <begin position="593"/>
        <end position="607"/>
    </location>
</feature>
<reference evidence="2 3" key="1">
    <citation type="journal article" date="2015" name="Nat. Commun.">
        <title>Lucilia cuprina genome unlocks parasitic fly biology to underpin future interventions.</title>
        <authorList>
            <person name="Anstead C.A."/>
            <person name="Korhonen P.K."/>
            <person name="Young N.D."/>
            <person name="Hall R.S."/>
            <person name="Jex A.R."/>
            <person name="Murali S.C."/>
            <person name="Hughes D.S."/>
            <person name="Lee S.F."/>
            <person name="Perry T."/>
            <person name="Stroehlein A.J."/>
            <person name="Ansell B.R."/>
            <person name="Breugelmans B."/>
            <person name="Hofmann A."/>
            <person name="Qu J."/>
            <person name="Dugan S."/>
            <person name="Lee S.L."/>
            <person name="Chao H."/>
            <person name="Dinh H."/>
            <person name="Han Y."/>
            <person name="Doddapaneni H.V."/>
            <person name="Worley K.C."/>
            <person name="Muzny D.M."/>
            <person name="Ioannidis P."/>
            <person name="Waterhouse R.M."/>
            <person name="Zdobnov E.M."/>
            <person name="James P.J."/>
            <person name="Bagnall N.H."/>
            <person name="Kotze A.C."/>
            <person name="Gibbs R.A."/>
            <person name="Richards S."/>
            <person name="Batterham P."/>
            <person name="Gasser R.B."/>
        </authorList>
    </citation>
    <scope>NUCLEOTIDE SEQUENCE [LARGE SCALE GENOMIC DNA]</scope>
    <source>
        <strain evidence="2 3">LS</strain>
        <tissue evidence="2">Full body</tissue>
    </source>
</reference>